<gene>
    <name evidence="1" type="ORF">AEK19_MT1113</name>
</gene>
<dbReference type="AlphaFoldDB" id="A0A1Y0B1K5"/>
<keyword evidence="1" id="KW-0496">Mitochondrion</keyword>
<proteinExistence type="predicted"/>
<reference evidence="1" key="1">
    <citation type="submission" date="2017-03" db="EMBL/GenBank/DDBJ databases">
        <title>The mitochondrial genome of the carnivorous plant Utricularia reniformis (Lentibulariaceae): structure, comparative analysis and evolutionary landmarks.</title>
        <authorList>
            <person name="Silva S.R."/>
            <person name="Alvarenga D.O."/>
            <person name="Michael T.P."/>
            <person name="Miranda V.F.O."/>
            <person name="Varani A.M."/>
        </authorList>
    </citation>
    <scope>NUCLEOTIDE SEQUENCE</scope>
</reference>
<protein>
    <submittedName>
        <fullName evidence="1">Uncharacterized protein</fullName>
    </submittedName>
</protein>
<evidence type="ECO:0000313" key="1">
    <source>
        <dbReference type="EMBL" id="ART31332.1"/>
    </source>
</evidence>
<name>A0A1Y0B1K5_9LAMI</name>
<organism evidence="1">
    <name type="scientific">Utricularia reniformis</name>
    <dbReference type="NCBI Taxonomy" id="192314"/>
    <lineage>
        <taxon>Eukaryota</taxon>
        <taxon>Viridiplantae</taxon>
        <taxon>Streptophyta</taxon>
        <taxon>Embryophyta</taxon>
        <taxon>Tracheophyta</taxon>
        <taxon>Spermatophyta</taxon>
        <taxon>Magnoliopsida</taxon>
        <taxon>eudicotyledons</taxon>
        <taxon>Gunneridae</taxon>
        <taxon>Pentapetalae</taxon>
        <taxon>asterids</taxon>
        <taxon>lamiids</taxon>
        <taxon>Lamiales</taxon>
        <taxon>Lentibulariaceae</taxon>
        <taxon>Utricularia</taxon>
    </lineage>
</organism>
<geneLocation type="mitochondrion" evidence="1"/>
<dbReference type="EMBL" id="KY774314">
    <property type="protein sequence ID" value="ART31332.1"/>
    <property type="molecule type" value="Genomic_DNA"/>
</dbReference>
<accession>A0A1Y0B1K5</accession>
<sequence length="84" mass="9978">MKAGYLSASGRRHRDYISYYSSSYSVNILISLSSNSYPLASSARHQFEETAFHFTLSTKPPLERLTYRRYYIALLYWLDWPWLL</sequence>